<evidence type="ECO:0000313" key="6">
    <source>
        <dbReference type="Proteomes" id="UP000000765"/>
    </source>
</evidence>
<dbReference type="SUPFAM" id="SSF46689">
    <property type="entry name" value="Homeodomain-like"/>
    <property type="match status" value="1"/>
</dbReference>
<gene>
    <name evidence="5" type="ordered locus">MUL_2620</name>
</gene>
<protein>
    <recommendedName>
        <fullName evidence="4">HTH tetR-type domain-containing protein</fullName>
    </recommendedName>
</protein>
<feature type="region of interest" description="Disordered" evidence="3">
    <location>
        <begin position="176"/>
        <end position="212"/>
    </location>
</feature>
<dbReference type="EMBL" id="CP000325">
    <property type="protein sequence ID" value="ABL04949.1"/>
    <property type="molecule type" value="Genomic_DNA"/>
</dbReference>
<proteinExistence type="predicted"/>
<evidence type="ECO:0000256" key="2">
    <source>
        <dbReference type="PROSITE-ProRule" id="PRU00335"/>
    </source>
</evidence>
<dbReference type="GO" id="GO:0003700">
    <property type="term" value="F:DNA-binding transcription factor activity"/>
    <property type="evidence" value="ECO:0007669"/>
    <property type="project" value="TreeGrafter"/>
</dbReference>
<evidence type="ECO:0000256" key="1">
    <source>
        <dbReference type="ARBA" id="ARBA00023125"/>
    </source>
</evidence>
<evidence type="ECO:0000256" key="3">
    <source>
        <dbReference type="SAM" id="MobiDB-lite"/>
    </source>
</evidence>
<dbReference type="Gene3D" id="1.10.357.10">
    <property type="entry name" value="Tetracycline Repressor, domain 2"/>
    <property type="match status" value="1"/>
</dbReference>
<dbReference type="PROSITE" id="PS50977">
    <property type="entry name" value="HTH_TETR_2"/>
    <property type="match status" value="1"/>
</dbReference>
<dbReference type="AlphaFoldDB" id="A0PRI0"/>
<dbReference type="eggNOG" id="COG1309">
    <property type="taxonomic scope" value="Bacteria"/>
</dbReference>
<keyword evidence="1 2" id="KW-0238">DNA-binding</keyword>
<feature type="DNA-binding region" description="H-T-H motif" evidence="2">
    <location>
        <begin position="44"/>
        <end position="63"/>
    </location>
</feature>
<evidence type="ECO:0000259" key="4">
    <source>
        <dbReference type="PROSITE" id="PS50977"/>
    </source>
</evidence>
<name>A0PRI0_MYCUA</name>
<dbReference type="HOGENOM" id="CLU_1119229_0_0_11"/>
<dbReference type="PRINTS" id="PR00455">
    <property type="entry name" value="HTHTETR"/>
</dbReference>
<feature type="compositionally biased region" description="Polar residues" evidence="3">
    <location>
        <begin position="176"/>
        <end position="187"/>
    </location>
</feature>
<dbReference type="RefSeq" id="WP_011740564.1">
    <property type="nucleotide sequence ID" value="NC_008611.1"/>
</dbReference>
<accession>A0PRI0</accession>
<feature type="domain" description="HTH tetR-type" evidence="4">
    <location>
        <begin position="21"/>
        <end position="81"/>
    </location>
</feature>
<dbReference type="Proteomes" id="UP000000765">
    <property type="component" value="Chromosome"/>
</dbReference>
<dbReference type="PANTHER" id="PTHR30055">
    <property type="entry name" value="HTH-TYPE TRANSCRIPTIONAL REGULATOR RUTR"/>
    <property type="match status" value="1"/>
</dbReference>
<organism evidence="5 6">
    <name type="scientific">Mycobacterium ulcerans (strain Agy99)</name>
    <dbReference type="NCBI Taxonomy" id="362242"/>
    <lineage>
        <taxon>Bacteria</taxon>
        <taxon>Bacillati</taxon>
        <taxon>Actinomycetota</taxon>
        <taxon>Actinomycetes</taxon>
        <taxon>Mycobacteriales</taxon>
        <taxon>Mycobacteriaceae</taxon>
        <taxon>Mycobacterium</taxon>
        <taxon>Mycobacterium ulcerans group</taxon>
    </lineage>
</organism>
<dbReference type="InterPro" id="IPR009057">
    <property type="entry name" value="Homeodomain-like_sf"/>
</dbReference>
<dbReference type="KEGG" id="mul:MUL_2620"/>
<evidence type="ECO:0000313" key="5">
    <source>
        <dbReference type="EMBL" id="ABL04949.1"/>
    </source>
</evidence>
<dbReference type="PANTHER" id="PTHR30055:SF235">
    <property type="entry name" value="TRANSCRIPTIONAL REGULATORY PROTEIN"/>
    <property type="match status" value="1"/>
</dbReference>
<sequence length="248" mass="26643">MERKRQRNTTRVREAGAASRAQTRHLLLTAAAEEFARVGYVASTVSRIAEGAGVTVQTLYLAWGSKRALLRGYLESTLAPDAAPSGQHFAAQLQPDSPAGTLAQVSALVCDAARRSAIAWRAYRDGSGVDSAIAAEWHQIQMLRRETMRALLVTIPDDALRLPRQDAVDTAWAITSPASQPASQPATRSWLPTAGSPCSALKPGSPPPCKTPSCAIRRAAGEPRRAAPPRRLVNRAEQRPILMSHLTA</sequence>
<dbReference type="InterPro" id="IPR001647">
    <property type="entry name" value="HTH_TetR"/>
</dbReference>
<dbReference type="GO" id="GO:0000976">
    <property type="term" value="F:transcription cis-regulatory region binding"/>
    <property type="evidence" value="ECO:0007669"/>
    <property type="project" value="TreeGrafter"/>
</dbReference>
<dbReference type="Pfam" id="PF00440">
    <property type="entry name" value="TetR_N"/>
    <property type="match status" value="1"/>
</dbReference>
<dbReference type="InterPro" id="IPR050109">
    <property type="entry name" value="HTH-type_TetR-like_transc_reg"/>
</dbReference>
<reference evidence="5 6" key="1">
    <citation type="journal article" date="2007" name="Genome Res.">
        <title>Reductive evolution and niche adaptation inferred from the genome of Mycobacterium ulcerans, the causative agent of Buruli ulcer.</title>
        <authorList>
            <person name="Stinear T.P."/>
            <person name="Seemann T."/>
            <person name="Pidot S."/>
            <person name="Frigui W."/>
            <person name="Reysset G."/>
            <person name="Garnier T."/>
            <person name="Meurice G."/>
            <person name="Simon D."/>
            <person name="Bouchier C."/>
            <person name="Ma L."/>
            <person name="Tichit M."/>
            <person name="Porter J.L."/>
            <person name="Ryan J."/>
            <person name="Johnson P.D."/>
            <person name="Davies J.K."/>
            <person name="Jenkin G.A."/>
            <person name="Small P.L."/>
            <person name="Jones L.M."/>
            <person name="Tekaia F."/>
            <person name="Laval F."/>
            <person name="Daffe M."/>
            <person name="Parkhill J."/>
            <person name="Cole S.T."/>
        </authorList>
    </citation>
    <scope>NUCLEOTIDE SEQUENCE [LARGE SCALE GENOMIC DNA]</scope>
    <source>
        <strain evidence="5 6">Agy99</strain>
    </source>
</reference>